<sequence length="101" mass="12346">MEQVLFDYAKEGVFLGLFLYLLIWYIPSIRQEFKQDMKDMEARHSTEIERIEKKYLEEMERLEKKAEMREGELIKLLTMFEGKYEIISDKVDEVLKRLNKF</sequence>
<keyword evidence="4" id="KW-1185">Reference proteome</keyword>
<comment type="caution">
    <text evidence="3">The sequence shown here is derived from an EMBL/GenBank/DDBJ whole genome shotgun (WGS) entry which is preliminary data.</text>
</comment>
<feature type="coiled-coil region" evidence="1">
    <location>
        <begin position="34"/>
        <end position="72"/>
    </location>
</feature>
<accession>A0A372LE19</accession>
<dbReference type="RefSeq" id="WP_117328141.1">
    <property type="nucleotide sequence ID" value="NZ_QVTE01000055.1"/>
</dbReference>
<keyword evidence="2" id="KW-0812">Transmembrane</keyword>
<evidence type="ECO:0000313" key="3">
    <source>
        <dbReference type="EMBL" id="RFU64482.1"/>
    </source>
</evidence>
<evidence type="ECO:0000256" key="1">
    <source>
        <dbReference type="SAM" id="Coils"/>
    </source>
</evidence>
<evidence type="ECO:0000256" key="2">
    <source>
        <dbReference type="SAM" id="Phobius"/>
    </source>
</evidence>
<dbReference type="AlphaFoldDB" id="A0A372LE19"/>
<protein>
    <submittedName>
        <fullName evidence="3">Uncharacterized protein</fullName>
    </submittedName>
</protein>
<organism evidence="3 4">
    <name type="scientific">Peribacillus saganii</name>
    <dbReference type="NCBI Taxonomy" id="2303992"/>
    <lineage>
        <taxon>Bacteria</taxon>
        <taxon>Bacillati</taxon>
        <taxon>Bacillota</taxon>
        <taxon>Bacilli</taxon>
        <taxon>Bacillales</taxon>
        <taxon>Bacillaceae</taxon>
        <taxon>Peribacillus</taxon>
    </lineage>
</organism>
<name>A0A372LE19_9BACI</name>
<reference evidence="3 4" key="1">
    <citation type="submission" date="2018-08" db="EMBL/GenBank/DDBJ databases">
        <title>Bacillus chawlae sp. nov., Bacillus glennii sp. nov., and Bacillus saganii sp. nov. Isolated from the Vehicle Assembly Building at Kennedy Space Center where the Viking Spacecraft were Assembled.</title>
        <authorList>
            <person name="Seuylemezian A."/>
            <person name="Vaishampayan P."/>
        </authorList>
    </citation>
    <scope>NUCLEOTIDE SEQUENCE [LARGE SCALE GENOMIC DNA]</scope>
    <source>
        <strain evidence="3 4">V47-23a</strain>
    </source>
</reference>
<dbReference type="Proteomes" id="UP000264541">
    <property type="component" value="Unassembled WGS sequence"/>
</dbReference>
<gene>
    <name evidence="3" type="ORF">D0469_18150</name>
</gene>
<proteinExistence type="predicted"/>
<dbReference type="OrthoDB" id="9836288at2"/>
<keyword evidence="2" id="KW-0472">Membrane</keyword>
<keyword evidence="1" id="KW-0175">Coiled coil</keyword>
<dbReference type="EMBL" id="QVTE01000055">
    <property type="protein sequence ID" value="RFU64482.1"/>
    <property type="molecule type" value="Genomic_DNA"/>
</dbReference>
<feature type="transmembrane region" description="Helical" evidence="2">
    <location>
        <begin position="12"/>
        <end position="29"/>
    </location>
</feature>
<evidence type="ECO:0000313" key="4">
    <source>
        <dbReference type="Proteomes" id="UP000264541"/>
    </source>
</evidence>
<keyword evidence="2" id="KW-1133">Transmembrane helix</keyword>